<reference evidence="1 2" key="1">
    <citation type="journal article" date="2019" name="Nat. Ecol. Evol.">
        <title>Megaphylogeny resolves global patterns of mushroom evolution.</title>
        <authorList>
            <person name="Varga T."/>
            <person name="Krizsan K."/>
            <person name="Foldi C."/>
            <person name="Dima B."/>
            <person name="Sanchez-Garcia M."/>
            <person name="Sanchez-Ramirez S."/>
            <person name="Szollosi G.J."/>
            <person name="Szarkandi J.G."/>
            <person name="Papp V."/>
            <person name="Albert L."/>
            <person name="Andreopoulos W."/>
            <person name="Angelini C."/>
            <person name="Antonin V."/>
            <person name="Barry K.W."/>
            <person name="Bougher N.L."/>
            <person name="Buchanan P."/>
            <person name="Buyck B."/>
            <person name="Bense V."/>
            <person name="Catcheside P."/>
            <person name="Chovatia M."/>
            <person name="Cooper J."/>
            <person name="Damon W."/>
            <person name="Desjardin D."/>
            <person name="Finy P."/>
            <person name="Geml J."/>
            <person name="Haridas S."/>
            <person name="Hughes K."/>
            <person name="Justo A."/>
            <person name="Karasinski D."/>
            <person name="Kautmanova I."/>
            <person name="Kiss B."/>
            <person name="Kocsube S."/>
            <person name="Kotiranta H."/>
            <person name="LaButti K.M."/>
            <person name="Lechner B.E."/>
            <person name="Liimatainen K."/>
            <person name="Lipzen A."/>
            <person name="Lukacs Z."/>
            <person name="Mihaltcheva S."/>
            <person name="Morgado L.N."/>
            <person name="Niskanen T."/>
            <person name="Noordeloos M.E."/>
            <person name="Ohm R.A."/>
            <person name="Ortiz-Santana B."/>
            <person name="Ovrebo C."/>
            <person name="Racz N."/>
            <person name="Riley R."/>
            <person name="Savchenko A."/>
            <person name="Shiryaev A."/>
            <person name="Soop K."/>
            <person name="Spirin V."/>
            <person name="Szebenyi C."/>
            <person name="Tomsovsky M."/>
            <person name="Tulloss R.E."/>
            <person name="Uehling J."/>
            <person name="Grigoriev I.V."/>
            <person name="Vagvolgyi C."/>
            <person name="Papp T."/>
            <person name="Martin F.M."/>
            <person name="Miettinen O."/>
            <person name="Hibbett D.S."/>
            <person name="Nagy L.G."/>
        </authorList>
    </citation>
    <scope>NUCLEOTIDE SEQUENCE [LARGE SCALE GENOMIC DNA]</scope>
    <source>
        <strain evidence="1 2">HHB13444</strain>
    </source>
</reference>
<organism evidence="1 2">
    <name type="scientific">Polyporus arcularius HHB13444</name>
    <dbReference type="NCBI Taxonomy" id="1314778"/>
    <lineage>
        <taxon>Eukaryota</taxon>
        <taxon>Fungi</taxon>
        <taxon>Dikarya</taxon>
        <taxon>Basidiomycota</taxon>
        <taxon>Agaricomycotina</taxon>
        <taxon>Agaricomycetes</taxon>
        <taxon>Polyporales</taxon>
        <taxon>Polyporaceae</taxon>
        <taxon>Polyporus</taxon>
    </lineage>
</organism>
<dbReference type="AlphaFoldDB" id="A0A5C3P648"/>
<evidence type="ECO:0000313" key="1">
    <source>
        <dbReference type="EMBL" id="TFK83730.1"/>
    </source>
</evidence>
<accession>A0A5C3P648</accession>
<sequence>MSRVAIFGVACSRPCCLRRHDSACAARLCPECVMGSPSSLARLPLSPSLIPKPNAITASANLSHFLQLLASDRSPLPRTISLTETSRWTSESSNVIDRMIFHNVVVVSKAISPSSRYQVLSRDDGGWDGHLPQLVLSHTVTLSSAQPRF</sequence>
<protein>
    <submittedName>
        <fullName evidence="1">Uncharacterized protein</fullName>
    </submittedName>
</protein>
<name>A0A5C3P648_9APHY</name>
<keyword evidence="2" id="KW-1185">Reference proteome</keyword>
<gene>
    <name evidence="1" type="ORF">K466DRAFT_250916</name>
</gene>
<dbReference type="Proteomes" id="UP000308197">
    <property type="component" value="Unassembled WGS sequence"/>
</dbReference>
<dbReference type="EMBL" id="ML211370">
    <property type="protein sequence ID" value="TFK83730.1"/>
    <property type="molecule type" value="Genomic_DNA"/>
</dbReference>
<dbReference type="InParanoid" id="A0A5C3P648"/>
<evidence type="ECO:0000313" key="2">
    <source>
        <dbReference type="Proteomes" id="UP000308197"/>
    </source>
</evidence>
<proteinExistence type="predicted"/>